<protein>
    <submittedName>
        <fullName evidence="9">Heme ABC transporter permease</fullName>
    </submittedName>
</protein>
<gene>
    <name evidence="9" type="ORF">CKO40_15925</name>
</gene>
<feature type="transmembrane region" description="Helical" evidence="8">
    <location>
        <begin position="283"/>
        <end position="311"/>
    </location>
</feature>
<feature type="transmembrane region" description="Helical" evidence="8">
    <location>
        <begin position="161"/>
        <end position="181"/>
    </location>
</feature>
<dbReference type="AlphaFoldDB" id="A0AAJ0U654"/>
<keyword evidence="10" id="KW-1185">Reference proteome</keyword>
<organism evidence="9 10">
    <name type="scientific">Halochromatium glycolicum</name>
    <dbReference type="NCBI Taxonomy" id="85075"/>
    <lineage>
        <taxon>Bacteria</taxon>
        <taxon>Pseudomonadati</taxon>
        <taxon>Pseudomonadota</taxon>
        <taxon>Gammaproteobacteria</taxon>
        <taxon>Chromatiales</taxon>
        <taxon>Chromatiaceae</taxon>
        <taxon>Halochromatium</taxon>
    </lineage>
</organism>
<feature type="transmembrane region" description="Helical" evidence="8">
    <location>
        <begin position="100"/>
        <end position="120"/>
    </location>
</feature>
<reference evidence="9" key="2">
    <citation type="journal article" date="2020" name="Microorganisms">
        <title>Osmotic Adaptation and Compatible Solute Biosynthesis of Phototrophic Bacteria as Revealed from Genome Analyses.</title>
        <authorList>
            <person name="Imhoff J.F."/>
            <person name="Rahn T."/>
            <person name="Kunzel S."/>
            <person name="Keller A."/>
            <person name="Neulinger S.C."/>
        </authorList>
    </citation>
    <scope>NUCLEOTIDE SEQUENCE</scope>
    <source>
        <strain evidence="9">DSM 11080</strain>
    </source>
</reference>
<dbReference type="Pfam" id="PF01032">
    <property type="entry name" value="FecCD"/>
    <property type="match status" value="1"/>
</dbReference>
<evidence type="ECO:0000256" key="2">
    <source>
        <dbReference type="ARBA" id="ARBA00007935"/>
    </source>
</evidence>
<dbReference type="GO" id="GO:0022857">
    <property type="term" value="F:transmembrane transporter activity"/>
    <property type="evidence" value="ECO:0007669"/>
    <property type="project" value="InterPro"/>
</dbReference>
<keyword evidence="7 8" id="KW-0472">Membrane</keyword>
<keyword evidence="6 8" id="KW-1133">Transmembrane helix</keyword>
<comment type="similarity">
    <text evidence="2">Belongs to the binding-protein-dependent transport system permease family. FecCD subfamily.</text>
</comment>
<dbReference type="FunFam" id="1.10.3470.10:FF:000001">
    <property type="entry name" value="Vitamin B12 ABC transporter permease BtuC"/>
    <property type="match status" value="1"/>
</dbReference>
<dbReference type="PANTHER" id="PTHR30472:SF25">
    <property type="entry name" value="ABC TRANSPORTER PERMEASE PROTEIN MJ0876-RELATED"/>
    <property type="match status" value="1"/>
</dbReference>
<feature type="transmembrane region" description="Helical" evidence="8">
    <location>
        <begin position="193"/>
        <end position="215"/>
    </location>
</feature>
<dbReference type="InterPro" id="IPR000522">
    <property type="entry name" value="ABC_transptr_permease_BtuC"/>
</dbReference>
<evidence type="ECO:0000256" key="5">
    <source>
        <dbReference type="ARBA" id="ARBA00022692"/>
    </source>
</evidence>
<keyword evidence="4" id="KW-1003">Cell membrane</keyword>
<dbReference type="PANTHER" id="PTHR30472">
    <property type="entry name" value="FERRIC ENTEROBACTIN TRANSPORT SYSTEM PERMEASE PROTEIN"/>
    <property type="match status" value="1"/>
</dbReference>
<feature type="transmembrane region" description="Helical" evidence="8">
    <location>
        <begin position="354"/>
        <end position="373"/>
    </location>
</feature>
<dbReference type="Gene3D" id="1.10.3470.10">
    <property type="entry name" value="ABC transporter involved in vitamin B12 uptake, BtuC"/>
    <property type="match status" value="1"/>
</dbReference>
<comment type="caution">
    <text evidence="9">The sequence shown here is derived from an EMBL/GenBank/DDBJ whole genome shotgun (WGS) entry which is preliminary data.</text>
</comment>
<evidence type="ECO:0000313" key="9">
    <source>
        <dbReference type="EMBL" id="MBK1706004.1"/>
    </source>
</evidence>
<evidence type="ECO:0000313" key="10">
    <source>
        <dbReference type="Proteomes" id="UP001296776"/>
    </source>
</evidence>
<feature type="transmembrane region" description="Helical" evidence="8">
    <location>
        <begin position="235"/>
        <end position="257"/>
    </location>
</feature>
<sequence>MNTRVLGLRANRPATHAASHAASHPGTHPVLQRRQLERLSLAALLALMLSVALLSIAIGPVAIPLAEVLHTLGALAGLPVAEVAPQHEAVILSIRLPRTLLGLLVGAGLAVAGAAMQGLFRNPLADPGLIGVSAGAALAAVSVIVLGGQGLAFLTQALGPFSLPIAAFAGGLVTTLLVYRLASRDGRTSVTTLLLAGIAINALAGAGTGLLTYLADDQQLRTLTFWSMGSLGGATWPEVGSAALLIAVPLLALPLLARTLNALLLGEAEAGHLGIAVQRMQPLIVALAALAVGAAVAVSGIIGFVGLVVPHLLRLALGPDHRLLLPGAALLGGSLLLLADLLARTLVTPAELPIGILTALLGGPFFLALLLRWQRRTA</sequence>
<accession>A0AAJ0U654</accession>
<evidence type="ECO:0000256" key="4">
    <source>
        <dbReference type="ARBA" id="ARBA00022475"/>
    </source>
</evidence>
<dbReference type="InterPro" id="IPR037294">
    <property type="entry name" value="ABC_BtuC-like"/>
</dbReference>
<keyword evidence="3" id="KW-0813">Transport</keyword>
<evidence type="ECO:0000256" key="7">
    <source>
        <dbReference type="ARBA" id="ARBA00023136"/>
    </source>
</evidence>
<evidence type="ECO:0000256" key="1">
    <source>
        <dbReference type="ARBA" id="ARBA00004651"/>
    </source>
</evidence>
<name>A0AAJ0U654_9GAMM</name>
<dbReference type="RefSeq" id="WP_338074197.1">
    <property type="nucleotide sequence ID" value="NZ_NRSJ01000032.1"/>
</dbReference>
<dbReference type="GO" id="GO:0033214">
    <property type="term" value="P:siderophore-iron import into cell"/>
    <property type="evidence" value="ECO:0007669"/>
    <property type="project" value="TreeGrafter"/>
</dbReference>
<reference evidence="9" key="1">
    <citation type="submission" date="2017-08" db="EMBL/GenBank/DDBJ databases">
        <authorList>
            <person name="Imhoff J.F."/>
            <person name="Rahn T."/>
            <person name="Kuenzel S."/>
            <person name="Neulinger S.C."/>
        </authorList>
    </citation>
    <scope>NUCLEOTIDE SEQUENCE</scope>
    <source>
        <strain evidence="9">DSM 11080</strain>
    </source>
</reference>
<dbReference type="CDD" id="cd06550">
    <property type="entry name" value="TM_ABC_iron-siderophores_like"/>
    <property type="match status" value="1"/>
</dbReference>
<dbReference type="EMBL" id="NRSJ01000032">
    <property type="protein sequence ID" value="MBK1706004.1"/>
    <property type="molecule type" value="Genomic_DNA"/>
</dbReference>
<dbReference type="SUPFAM" id="SSF81345">
    <property type="entry name" value="ABC transporter involved in vitamin B12 uptake, BtuC"/>
    <property type="match status" value="1"/>
</dbReference>
<comment type="subcellular location">
    <subcellularLocation>
        <location evidence="1">Cell membrane</location>
        <topology evidence="1">Multi-pass membrane protein</topology>
    </subcellularLocation>
</comment>
<feature type="transmembrane region" description="Helical" evidence="8">
    <location>
        <begin position="132"/>
        <end position="155"/>
    </location>
</feature>
<feature type="transmembrane region" description="Helical" evidence="8">
    <location>
        <begin position="41"/>
        <end position="63"/>
    </location>
</feature>
<dbReference type="Proteomes" id="UP001296776">
    <property type="component" value="Unassembled WGS sequence"/>
</dbReference>
<dbReference type="GO" id="GO:0005886">
    <property type="term" value="C:plasma membrane"/>
    <property type="evidence" value="ECO:0007669"/>
    <property type="project" value="UniProtKB-SubCell"/>
</dbReference>
<evidence type="ECO:0000256" key="3">
    <source>
        <dbReference type="ARBA" id="ARBA00022448"/>
    </source>
</evidence>
<evidence type="ECO:0000256" key="6">
    <source>
        <dbReference type="ARBA" id="ARBA00022989"/>
    </source>
</evidence>
<keyword evidence="5 8" id="KW-0812">Transmembrane</keyword>
<proteinExistence type="inferred from homology"/>
<evidence type="ECO:0000256" key="8">
    <source>
        <dbReference type="SAM" id="Phobius"/>
    </source>
</evidence>